<dbReference type="Proteomes" id="UP000515125">
    <property type="component" value="Unplaced"/>
</dbReference>
<dbReference type="OrthoDB" id="348107at2759"/>
<feature type="transmembrane region" description="Helical" evidence="1">
    <location>
        <begin position="451"/>
        <end position="471"/>
    </location>
</feature>
<keyword evidence="1" id="KW-1133">Transmembrane helix</keyword>
<keyword evidence="3" id="KW-1185">Reference proteome</keyword>
<dbReference type="GeneID" id="34618309"/>
<keyword evidence="1" id="KW-0472">Membrane</keyword>
<accession>A0A6P6RW98</accession>
<dbReference type="SMART" id="SM00271">
    <property type="entry name" value="DnaJ"/>
    <property type="match status" value="1"/>
</dbReference>
<evidence type="ECO:0000259" key="2">
    <source>
        <dbReference type="PROSITE" id="PS50076"/>
    </source>
</evidence>
<sequence length="740" mass="80641">MSAKETALVTRVHKWMNSQEDIYGWIFRAKNELAGPTKTTAATRALAASAASVKRWQECRVSSREIVFSGAAAPLPSLVMEGEWIPALEDPAVSSNCSSLHTAGEASLTTVSPCRGGNSANDCSTSSTEGKQIRSRICAAGAASAHTSKKATTDAELPPLAAYWGSPFSYWNIWGVRLEFALAYLFGGFLGLPAAGCAALLPQQLLRLFTFGGCGLLLLYDCVFGVRWVYTRVLEQRQQRWVQRQLDLLLSIHPKETRKAVAEERLRLGQLVSALCHHLAAAHEPSCHATAAAASKWQAEAADSGAASAAMPTAQRPLVGEEDSPPLAEEEANAAAQRILAGDLKAAARLYGVSPDAVAAAQVALEEDEGRAVLGSSGWSLPLPWLLPLLHAFARACLAAAFMNLHVGEYASLAVLPAVPCAVHSRSSGAEKHCGCVLERPPKQWNVHWRLLFAFLVPLLCSLVTTAAWSAAAANKFWSYESLVAGLPHVLVGLPLQLLPSEISSILPLHEERVRATEYLLLLVQEQKALGWLQWPKTDASRKMLSAGVLLTVAAAAAARCSIPPALWEQHARLEQAAGILAARKLLHNRERMQQDDLKQAWLELKALHDELQRRVRVEGYERTLEWMLQQVQASWNEQIETEKKDTEALAGALKLFNLGNNATIAEIKHRYRQLARRHHPDRAGVNAGKRRGEGCLVACEETSTSNASRDYKARHEFMQNINLAYEVLLEQAGGKAPGW</sequence>
<dbReference type="Gene3D" id="1.10.287.110">
    <property type="entry name" value="DnaJ domain"/>
    <property type="match status" value="1"/>
</dbReference>
<dbReference type="CDD" id="cd06257">
    <property type="entry name" value="DnaJ"/>
    <property type="match status" value="1"/>
</dbReference>
<dbReference type="RefSeq" id="XP_026191415.1">
    <property type="nucleotide sequence ID" value="XM_026335630.1"/>
</dbReference>
<name>A0A6P6RW98_9EIME</name>
<dbReference type="AlphaFoldDB" id="A0A6P6RW98"/>
<proteinExistence type="predicted"/>
<gene>
    <name evidence="4" type="primary">LOC34618309</name>
</gene>
<keyword evidence="1" id="KW-0812">Transmembrane</keyword>
<protein>
    <submittedName>
        <fullName evidence="4">Uncharacterized protein LOC34618309</fullName>
    </submittedName>
</protein>
<evidence type="ECO:0000313" key="4">
    <source>
        <dbReference type="RefSeq" id="XP_026191415.1"/>
    </source>
</evidence>
<feature type="transmembrane region" description="Helical" evidence="1">
    <location>
        <begin position="208"/>
        <end position="230"/>
    </location>
</feature>
<dbReference type="InterPro" id="IPR036869">
    <property type="entry name" value="J_dom_sf"/>
</dbReference>
<feature type="transmembrane region" description="Helical" evidence="1">
    <location>
        <begin position="181"/>
        <end position="202"/>
    </location>
</feature>
<dbReference type="InterPro" id="IPR001623">
    <property type="entry name" value="DnaJ_domain"/>
</dbReference>
<evidence type="ECO:0000313" key="3">
    <source>
        <dbReference type="Proteomes" id="UP000515125"/>
    </source>
</evidence>
<dbReference type="SUPFAM" id="SSF46565">
    <property type="entry name" value="Chaperone J-domain"/>
    <property type="match status" value="1"/>
</dbReference>
<feature type="domain" description="J" evidence="2">
    <location>
        <begin position="652"/>
        <end position="734"/>
    </location>
</feature>
<dbReference type="PROSITE" id="PS50076">
    <property type="entry name" value="DNAJ_2"/>
    <property type="match status" value="1"/>
</dbReference>
<evidence type="ECO:0000256" key="1">
    <source>
        <dbReference type="SAM" id="Phobius"/>
    </source>
</evidence>
<organism evidence="3 4">
    <name type="scientific">Cyclospora cayetanensis</name>
    <dbReference type="NCBI Taxonomy" id="88456"/>
    <lineage>
        <taxon>Eukaryota</taxon>
        <taxon>Sar</taxon>
        <taxon>Alveolata</taxon>
        <taxon>Apicomplexa</taxon>
        <taxon>Conoidasida</taxon>
        <taxon>Coccidia</taxon>
        <taxon>Eucoccidiorida</taxon>
        <taxon>Eimeriorina</taxon>
        <taxon>Eimeriidae</taxon>
        <taxon>Cyclospora</taxon>
    </lineage>
</organism>
<reference evidence="4" key="1">
    <citation type="submission" date="2025-08" db="UniProtKB">
        <authorList>
            <consortium name="RefSeq"/>
        </authorList>
    </citation>
    <scope>IDENTIFICATION</scope>
</reference>